<feature type="region of interest" description="Disordered" evidence="3">
    <location>
        <begin position="317"/>
        <end position="352"/>
    </location>
</feature>
<dbReference type="GO" id="GO:0005634">
    <property type="term" value="C:nucleus"/>
    <property type="evidence" value="ECO:0007669"/>
    <property type="project" value="TreeGrafter"/>
</dbReference>
<dbReference type="AlphaFoldDB" id="A0AAV4RL41"/>
<feature type="region of interest" description="Disordered" evidence="3">
    <location>
        <begin position="31"/>
        <end position="70"/>
    </location>
</feature>
<dbReference type="PANTHER" id="PTHR15885:SF1">
    <property type="entry name" value="COILED-COIL DOMAIN-CONTAINING PROTEIN 174"/>
    <property type="match status" value="1"/>
</dbReference>
<evidence type="ECO:0000313" key="4">
    <source>
        <dbReference type="EMBL" id="GIY22648.1"/>
    </source>
</evidence>
<protein>
    <submittedName>
        <fullName evidence="4">Coiled-coil domain-containing protein 174</fullName>
    </submittedName>
</protein>
<feature type="compositionally biased region" description="Basic and acidic residues" evidence="3">
    <location>
        <begin position="292"/>
        <end position="304"/>
    </location>
</feature>
<reference evidence="4 5" key="1">
    <citation type="submission" date="2021-06" db="EMBL/GenBank/DDBJ databases">
        <title>Caerostris extrusa draft genome.</title>
        <authorList>
            <person name="Kono N."/>
            <person name="Arakawa K."/>
        </authorList>
    </citation>
    <scope>NUCLEOTIDE SEQUENCE [LARGE SCALE GENOMIC DNA]</scope>
</reference>
<keyword evidence="5" id="KW-1185">Reference proteome</keyword>
<feature type="compositionally biased region" description="Basic and acidic residues" evidence="3">
    <location>
        <begin position="46"/>
        <end position="56"/>
    </location>
</feature>
<comment type="caution">
    <text evidence="4">The sequence shown here is derived from an EMBL/GenBank/DDBJ whole genome shotgun (WGS) entry which is preliminary data.</text>
</comment>
<sequence>MDGERSNLNPSSIIDLKAELHKKYELLRKAKLDRNNDLPKPTPFKNKLDAGKEKKTSPIPIVKQNEDNSEEDLALKKSRLALETKARMYEKIISNQVLIDDEQNDLYQVDFQRKVLYETPALEKVEDSKYVDNYNTSQYNSTTSIDYSIYKQKILDPLVTTKNGNSKASEVNDPDQPIHYQNIQFNEVRDHGTGYFAFSVDEEKRKEQMEELSSLRQETEEQIIAKQKQQNKRKAMLQARLAKICERKNIDQSVLNAYKLDFIYIYRKTEAENTNTSPSEAPDLSSIPLPEPKQETVKKETKVRPWDIGKEGLQNFVPQKKQKIKSQNDYVEERRHERLSEFAPPSFYKSNS</sequence>
<dbReference type="InterPro" id="IPR025066">
    <property type="entry name" value="CCDC174-like"/>
</dbReference>
<proteinExistence type="predicted"/>
<evidence type="ECO:0000256" key="1">
    <source>
        <dbReference type="ARBA" id="ARBA00023054"/>
    </source>
</evidence>
<accession>A0AAV4RL41</accession>
<feature type="coiled-coil region" evidence="2">
    <location>
        <begin position="202"/>
        <end position="229"/>
    </location>
</feature>
<name>A0AAV4RL41_CAEEX</name>
<evidence type="ECO:0000256" key="2">
    <source>
        <dbReference type="SAM" id="Coils"/>
    </source>
</evidence>
<gene>
    <name evidence="4" type="primary">CCDC174</name>
    <name evidence="4" type="ORF">CEXT_368241</name>
</gene>
<dbReference type="PANTHER" id="PTHR15885">
    <property type="entry name" value="COILED-COIL DOMAIN-CONTAINING PROTEIN 174"/>
    <property type="match status" value="1"/>
</dbReference>
<feature type="region of interest" description="Disordered" evidence="3">
    <location>
        <begin position="271"/>
        <end position="304"/>
    </location>
</feature>
<feature type="compositionally biased region" description="Basic and acidic residues" evidence="3">
    <location>
        <begin position="331"/>
        <end position="340"/>
    </location>
</feature>
<dbReference type="Proteomes" id="UP001054945">
    <property type="component" value="Unassembled WGS sequence"/>
</dbReference>
<evidence type="ECO:0000313" key="5">
    <source>
        <dbReference type="Proteomes" id="UP001054945"/>
    </source>
</evidence>
<dbReference type="Pfam" id="PF13300">
    <property type="entry name" value="DUF4078"/>
    <property type="match status" value="1"/>
</dbReference>
<dbReference type="EMBL" id="BPLR01008180">
    <property type="protein sequence ID" value="GIY22648.1"/>
    <property type="molecule type" value="Genomic_DNA"/>
</dbReference>
<evidence type="ECO:0000256" key="3">
    <source>
        <dbReference type="SAM" id="MobiDB-lite"/>
    </source>
</evidence>
<keyword evidence="1 2" id="KW-0175">Coiled coil</keyword>
<organism evidence="4 5">
    <name type="scientific">Caerostris extrusa</name>
    <name type="common">Bark spider</name>
    <name type="synonym">Caerostris bankana</name>
    <dbReference type="NCBI Taxonomy" id="172846"/>
    <lineage>
        <taxon>Eukaryota</taxon>
        <taxon>Metazoa</taxon>
        <taxon>Ecdysozoa</taxon>
        <taxon>Arthropoda</taxon>
        <taxon>Chelicerata</taxon>
        <taxon>Arachnida</taxon>
        <taxon>Araneae</taxon>
        <taxon>Araneomorphae</taxon>
        <taxon>Entelegynae</taxon>
        <taxon>Araneoidea</taxon>
        <taxon>Araneidae</taxon>
        <taxon>Caerostris</taxon>
    </lineage>
</organism>